<dbReference type="InParanoid" id="C1F331"/>
<keyword evidence="1" id="KW-0378">Hydrolase</keyword>
<dbReference type="InterPro" id="IPR007312">
    <property type="entry name" value="Phosphoesterase"/>
</dbReference>
<dbReference type="eggNOG" id="COG3511">
    <property type="taxonomic scope" value="Bacteria"/>
</dbReference>
<dbReference type="InterPro" id="IPR017850">
    <property type="entry name" value="Alkaline_phosphatase_core_sf"/>
</dbReference>
<dbReference type="AlphaFoldDB" id="C1F331"/>
<dbReference type="GO" id="GO:0009395">
    <property type="term" value="P:phospholipid catabolic process"/>
    <property type="evidence" value="ECO:0007669"/>
    <property type="project" value="TreeGrafter"/>
</dbReference>
<organism evidence="2 3">
    <name type="scientific">Acidobacterium capsulatum (strain ATCC 51196 / DSM 11244 / BCRC 80197 / JCM 7670 / NBRC 15755 / NCIMB 13165 / 161)</name>
    <dbReference type="NCBI Taxonomy" id="240015"/>
    <lineage>
        <taxon>Bacteria</taxon>
        <taxon>Pseudomonadati</taxon>
        <taxon>Acidobacteriota</taxon>
        <taxon>Terriglobia</taxon>
        <taxon>Terriglobales</taxon>
        <taxon>Acidobacteriaceae</taxon>
        <taxon>Acidobacterium</taxon>
    </lineage>
</organism>
<dbReference type="HOGENOM" id="CLU_679120_0_0_0"/>
<dbReference type="Gene3D" id="3.40.720.10">
    <property type="entry name" value="Alkaline Phosphatase, subunit A"/>
    <property type="match status" value="1"/>
</dbReference>
<reference evidence="2 3" key="1">
    <citation type="journal article" date="2009" name="Appl. Environ. Microbiol.">
        <title>Three genomes from the phylum Acidobacteria provide insight into the lifestyles of these microorganisms in soils.</title>
        <authorList>
            <person name="Ward N.L."/>
            <person name="Challacombe J.F."/>
            <person name="Janssen P.H."/>
            <person name="Henrissat B."/>
            <person name="Coutinho P.M."/>
            <person name="Wu M."/>
            <person name="Xie G."/>
            <person name="Haft D.H."/>
            <person name="Sait M."/>
            <person name="Badger J."/>
            <person name="Barabote R.D."/>
            <person name="Bradley B."/>
            <person name="Brettin T.S."/>
            <person name="Brinkac L.M."/>
            <person name="Bruce D."/>
            <person name="Creasy T."/>
            <person name="Daugherty S.C."/>
            <person name="Davidsen T.M."/>
            <person name="DeBoy R.T."/>
            <person name="Detter J.C."/>
            <person name="Dodson R.J."/>
            <person name="Durkin A.S."/>
            <person name="Ganapathy A."/>
            <person name="Gwinn-Giglio M."/>
            <person name="Han C.S."/>
            <person name="Khouri H."/>
            <person name="Kiss H."/>
            <person name="Kothari S.P."/>
            <person name="Madupu R."/>
            <person name="Nelson K.E."/>
            <person name="Nelson W.C."/>
            <person name="Paulsen I."/>
            <person name="Penn K."/>
            <person name="Ren Q."/>
            <person name="Rosovitz M.J."/>
            <person name="Selengut J.D."/>
            <person name="Shrivastava S."/>
            <person name="Sullivan S.A."/>
            <person name="Tapia R."/>
            <person name="Thompson L.S."/>
            <person name="Watkins K.L."/>
            <person name="Yang Q."/>
            <person name="Yu C."/>
            <person name="Zafar N."/>
            <person name="Zhou L."/>
            <person name="Kuske C.R."/>
        </authorList>
    </citation>
    <scope>NUCLEOTIDE SEQUENCE [LARGE SCALE GENOMIC DNA]</scope>
    <source>
        <strain evidence="3">ATCC 51196 / DSM 11244 / BCRC 80197 / JCM 7670 / NBRC 15755 / NCIMB 13165 / 161</strain>
    </source>
</reference>
<evidence type="ECO:0000313" key="2">
    <source>
        <dbReference type="EMBL" id="ACO32384.1"/>
    </source>
</evidence>
<dbReference type="GO" id="GO:0016788">
    <property type="term" value="F:hydrolase activity, acting on ester bonds"/>
    <property type="evidence" value="ECO:0007669"/>
    <property type="project" value="InterPro"/>
</dbReference>
<dbReference type="PANTHER" id="PTHR31956">
    <property type="entry name" value="NON-SPECIFIC PHOSPHOLIPASE C4-RELATED"/>
    <property type="match status" value="1"/>
</dbReference>
<accession>C1F331</accession>
<protein>
    <submittedName>
        <fullName evidence="2">Phosphoesterase family protein</fullName>
    </submittedName>
</protein>
<dbReference type="PANTHER" id="PTHR31956:SF8">
    <property type="entry name" value="ACID PHOSPHATASE PHOA (AFU_ORTHOLOGUE AFUA_1G03570)"/>
    <property type="match status" value="1"/>
</dbReference>
<dbReference type="Proteomes" id="UP000002207">
    <property type="component" value="Chromosome"/>
</dbReference>
<evidence type="ECO:0000256" key="1">
    <source>
        <dbReference type="ARBA" id="ARBA00022801"/>
    </source>
</evidence>
<dbReference type="KEGG" id="aca:ACP_2723"/>
<name>C1F331_ACIC5</name>
<proteinExistence type="predicted"/>
<evidence type="ECO:0000313" key="3">
    <source>
        <dbReference type="Proteomes" id="UP000002207"/>
    </source>
</evidence>
<gene>
    <name evidence="2" type="ordered locus">ACP_2723</name>
</gene>
<dbReference type="Pfam" id="PF04185">
    <property type="entry name" value="Phosphoesterase"/>
    <property type="match status" value="1"/>
</dbReference>
<sequence>MIALAAPPTSQVLPPIRHIFVIMLENKDFSSTFGADSPAPYLSKTLRSKGALLTQYYGTGHDSLDNYISVVSGQASTSQTSDDCNTYLDFHQTGTAPDGQAVGQGCVYPSSVKTIASQLMAEGLTWKGYMQDMGNDPARESATCGHPTLNARDLTQVAEAPTPAIPLGDKYATRHNPFMYFHSIIDSPVCKKDVVNLRHLKTDLRSVATTPNLSFITPNLCNDGHNAPCSDGRPGGLKSINTFLAKWVPIIMNSPAYKKDGLIVITFDEGGGGTIERHGKKVTVTVPGKYCCHELEGPNLGRKYPYFVTYHQHGYVITKKTFDYGGDRTGALLLSKYIRPSTVSNVPYNHYSLLKSMEEIFGIHHYLGYAGQKGLAAFGSDVFTNYR</sequence>
<keyword evidence="3" id="KW-1185">Reference proteome</keyword>
<dbReference type="STRING" id="240015.ACP_2723"/>
<dbReference type="EMBL" id="CP001472">
    <property type="protein sequence ID" value="ACO32384.1"/>
    <property type="molecule type" value="Genomic_DNA"/>
</dbReference>